<evidence type="ECO:0000259" key="1">
    <source>
        <dbReference type="PROSITE" id="PS50846"/>
    </source>
</evidence>
<comment type="caution">
    <text evidence="2">The sequence shown here is derived from an EMBL/GenBank/DDBJ whole genome shotgun (WGS) entry which is preliminary data.</text>
</comment>
<dbReference type="AlphaFoldDB" id="A0A512H964"/>
<dbReference type="CDD" id="cd00371">
    <property type="entry name" value="HMA"/>
    <property type="match status" value="1"/>
</dbReference>
<gene>
    <name evidence="2" type="ORF">ROR02_21220</name>
</gene>
<dbReference type="RefSeq" id="WP_147164009.1">
    <property type="nucleotide sequence ID" value="NZ_BJZO01000056.1"/>
</dbReference>
<dbReference type="SUPFAM" id="SSF55008">
    <property type="entry name" value="HMA, heavy metal-associated domain"/>
    <property type="match status" value="1"/>
</dbReference>
<dbReference type="OrthoDB" id="9801832at2"/>
<dbReference type="Pfam" id="PF00403">
    <property type="entry name" value="HMA"/>
    <property type="match status" value="1"/>
</dbReference>
<dbReference type="Proteomes" id="UP000321567">
    <property type="component" value="Unassembled WGS sequence"/>
</dbReference>
<accession>A0A512H964</accession>
<protein>
    <submittedName>
        <fullName evidence="2">Heavy metal-binding protein</fullName>
    </submittedName>
</protein>
<dbReference type="PROSITE" id="PS50846">
    <property type="entry name" value="HMA_2"/>
    <property type="match status" value="1"/>
</dbReference>
<evidence type="ECO:0000313" key="3">
    <source>
        <dbReference type="Proteomes" id="UP000321567"/>
    </source>
</evidence>
<dbReference type="EMBL" id="BJZO01000056">
    <property type="protein sequence ID" value="GEO81991.1"/>
    <property type="molecule type" value="Genomic_DNA"/>
</dbReference>
<dbReference type="InterPro" id="IPR036163">
    <property type="entry name" value="HMA_dom_sf"/>
</dbReference>
<name>A0A512H964_9PROT</name>
<organism evidence="2 3">
    <name type="scientific">Pararhodospirillum oryzae</name>
    <dbReference type="NCBI Taxonomy" id="478448"/>
    <lineage>
        <taxon>Bacteria</taxon>
        <taxon>Pseudomonadati</taxon>
        <taxon>Pseudomonadota</taxon>
        <taxon>Alphaproteobacteria</taxon>
        <taxon>Rhodospirillales</taxon>
        <taxon>Rhodospirillaceae</taxon>
        <taxon>Pararhodospirillum</taxon>
    </lineage>
</organism>
<keyword evidence="3" id="KW-1185">Reference proteome</keyword>
<evidence type="ECO:0000313" key="2">
    <source>
        <dbReference type="EMBL" id="GEO81991.1"/>
    </source>
</evidence>
<dbReference type="GO" id="GO:0046872">
    <property type="term" value="F:metal ion binding"/>
    <property type="evidence" value="ECO:0007669"/>
    <property type="project" value="InterPro"/>
</dbReference>
<feature type="domain" description="HMA" evidence="1">
    <location>
        <begin position="1"/>
        <end position="62"/>
    </location>
</feature>
<reference evidence="2 3" key="1">
    <citation type="submission" date="2019-07" db="EMBL/GenBank/DDBJ databases">
        <title>Whole genome shotgun sequence of Rhodospirillum oryzae NBRC 107573.</title>
        <authorList>
            <person name="Hosoyama A."/>
            <person name="Uohara A."/>
            <person name="Ohji S."/>
            <person name="Ichikawa N."/>
        </authorList>
    </citation>
    <scope>NUCLEOTIDE SEQUENCE [LARGE SCALE GENOMIC DNA]</scope>
    <source>
        <strain evidence="2 3">NBRC 107573</strain>
    </source>
</reference>
<dbReference type="InterPro" id="IPR006121">
    <property type="entry name" value="HMA_dom"/>
</dbReference>
<proteinExistence type="predicted"/>
<sequence length="66" mass="6754">MEFSVPTMSCGHCVAAIEQAIKAADPHATLACDLGTRRVSITSTLPAPALRAALKDAGYEAEPVGA</sequence>
<dbReference type="Gene3D" id="3.30.70.100">
    <property type="match status" value="1"/>
</dbReference>